<dbReference type="InterPro" id="IPR003772">
    <property type="entry name" value="YceD"/>
</dbReference>
<dbReference type="Pfam" id="PF02620">
    <property type="entry name" value="YceD"/>
    <property type="match status" value="1"/>
</dbReference>
<gene>
    <name evidence="1" type="ORF">ELUCI_v1c05390</name>
</gene>
<proteinExistence type="predicted"/>
<protein>
    <recommendedName>
        <fullName evidence="3">DUF177 domain-containing protein</fullName>
    </recommendedName>
</protein>
<accession>A0A2S5RDQ1</accession>
<dbReference type="RefSeq" id="WP_028126390.1">
    <property type="nucleotide sequence ID" value="NZ_PHNE01000002.1"/>
</dbReference>
<evidence type="ECO:0000313" key="1">
    <source>
        <dbReference type="EMBL" id="PPE05446.1"/>
    </source>
</evidence>
<dbReference type="AlphaFoldDB" id="A0A2S5RDQ1"/>
<sequence>MNLQDFKNQPSQRLVGQIDDLTKIQLANPLIKKINTINYDIDLTYIADFATVEIDGMIEFSLEVTDANDGHTFTSTQQIDWNDEYSFDEEYNDQTNLILENNFDLTAYIIEQINLNIPVNISEKHDIIYKVGSNWELLSENDYLKEQETNAELDPRWDKLNNFKTDK</sequence>
<organism evidence="1 2">
    <name type="scientific">Williamsoniiplasma lucivorax</name>
    <dbReference type="NCBI Taxonomy" id="209274"/>
    <lineage>
        <taxon>Bacteria</taxon>
        <taxon>Bacillati</taxon>
        <taxon>Mycoplasmatota</taxon>
        <taxon>Mollicutes</taxon>
        <taxon>Entomoplasmatales</taxon>
        <taxon>Williamsoniiplasma</taxon>
    </lineage>
</organism>
<keyword evidence="2" id="KW-1185">Reference proteome</keyword>
<reference evidence="1 2" key="1">
    <citation type="submission" date="2017-11" db="EMBL/GenBank/DDBJ databases">
        <title>Genome sequence of Entomoplasma lucivorax PIPN-2 (ATCC 49196).</title>
        <authorList>
            <person name="Lo W.-S."/>
            <person name="Gasparich G.E."/>
            <person name="Kuo C.-H."/>
        </authorList>
    </citation>
    <scope>NUCLEOTIDE SEQUENCE [LARGE SCALE GENOMIC DNA]</scope>
    <source>
        <strain evidence="1 2">PIPN-2</strain>
    </source>
</reference>
<name>A0A2S5RDQ1_9MOLU</name>
<dbReference type="STRING" id="1399797.GCA_000518285_00251"/>
<dbReference type="Proteomes" id="UP000237865">
    <property type="component" value="Unassembled WGS sequence"/>
</dbReference>
<comment type="caution">
    <text evidence="1">The sequence shown here is derived from an EMBL/GenBank/DDBJ whole genome shotgun (WGS) entry which is preliminary data.</text>
</comment>
<dbReference type="EMBL" id="PHNE01000002">
    <property type="protein sequence ID" value="PPE05446.1"/>
    <property type="molecule type" value="Genomic_DNA"/>
</dbReference>
<evidence type="ECO:0000313" key="2">
    <source>
        <dbReference type="Proteomes" id="UP000237865"/>
    </source>
</evidence>
<evidence type="ECO:0008006" key="3">
    <source>
        <dbReference type="Google" id="ProtNLM"/>
    </source>
</evidence>